<feature type="transmembrane region" description="Helical" evidence="1">
    <location>
        <begin position="174"/>
        <end position="191"/>
    </location>
</feature>
<keyword evidence="1" id="KW-0812">Transmembrane</keyword>
<dbReference type="RefSeq" id="WP_184690692.1">
    <property type="nucleotide sequence ID" value="NZ_JACHJN010000003.1"/>
</dbReference>
<name>A0A841CFY2_9PSEU</name>
<organism evidence="2 3">
    <name type="scientific">Saccharothrix tamanrassetensis</name>
    <dbReference type="NCBI Taxonomy" id="1051531"/>
    <lineage>
        <taxon>Bacteria</taxon>
        <taxon>Bacillati</taxon>
        <taxon>Actinomycetota</taxon>
        <taxon>Actinomycetes</taxon>
        <taxon>Pseudonocardiales</taxon>
        <taxon>Pseudonocardiaceae</taxon>
        <taxon>Saccharothrix</taxon>
    </lineage>
</organism>
<sequence length="293" mass="31876">MTTRASRTESGTLLDRLQSFATIAAPTTLVAALLFYFGYVSTLVRYEYFGVDLNALDLSTIELLLLGTEVIFPPVAGLLTLLVLGLVAHRGVRALVRRPRSWAPKVVGALLSVLGAALFARAVVGILVVRVSRDEFPGVTAISLGLGLPLLVYGVWTYRYHAGPKRGRSRSSDALLVTALGAIVVLGLFWATNNFAAAYGRGRAAELAAALHTRPLVVLDLEQQLYLPDGIRGVHQFPLPNSDGRRFRVRCQGLRLLTEAGGRLFLVPDQWTGTRRTVVVPYDESVRIQFLPG</sequence>
<feature type="transmembrane region" description="Helical" evidence="1">
    <location>
        <begin position="109"/>
        <end position="129"/>
    </location>
</feature>
<dbReference type="Proteomes" id="UP000547510">
    <property type="component" value="Unassembled WGS sequence"/>
</dbReference>
<evidence type="ECO:0000313" key="3">
    <source>
        <dbReference type="Proteomes" id="UP000547510"/>
    </source>
</evidence>
<evidence type="ECO:0000256" key="1">
    <source>
        <dbReference type="SAM" id="Phobius"/>
    </source>
</evidence>
<feature type="transmembrane region" description="Helical" evidence="1">
    <location>
        <begin position="64"/>
        <end position="88"/>
    </location>
</feature>
<reference evidence="2 3" key="1">
    <citation type="submission" date="2020-08" db="EMBL/GenBank/DDBJ databases">
        <title>Genomic Encyclopedia of Type Strains, Phase III (KMG-III): the genomes of soil and plant-associated and newly described type strains.</title>
        <authorList>
            <person name="Whitman W."/>
        </authorList>
    </citation>
    <scope>NUCLEOTIDE SEQUENCE [LARGE SCALE GENOMIC DNA]</scope>
    <source>
        <strain evidence="2 3">CECT 8640</strain>
    </source>
</reference>
<dbReference type="AlphaFoldDB" id="A0A841CFY2"/>
<keyword evidence="1" id="KW-0472">Membrane</keyword>
<evidence type="ECO:0000313" key="2">
    <source>
        <dbReference type="EMBL" id="MBB5955893.1"/>
    </source>
</evidence>
<accession>A0A841CFY2</accession>
<feature type="transmembrane region" description="Helical" evidence="1">
    <location>
        <begin position="141"/>
        <end position="162"/>
    </location>
</feature>
<gene>
    <name evidence="2" type="ORF">FHS29_002474</name>
</gene>
<comment type="caution">
    <text evidence="2">The sequence shown here is derived from an EMBL/GenBank/DDBJ whole genome shotgun (WGS) entry which is preliminary data.</text>
</comment>
<feature type="transmembrane region" description="Helical" evidence="1">
    <location>
        <begin position="20"/>
        <end position="44"/>
    </location>
</feature>
<keyword evidence="3" id="KW-1185">Reference proteome</keyword>
<proteinExistence type="predicted"/>
<keyword evidence="1" id="KW-1133">Transmembrane helix</keyword>
<protein>
    <submittedName>
        <fullName evidence="2">Uncharacterized protein</fullName>
    </submittedName>
</protein>
<dbReference type="EMBL" id="JACHJN010000003">
    <property type="protein sequence ID" value="MBB5955893.1"/>
    <property type="molecule type" value="Genomic_DNA"/>
</dbReference>